<comment type="subcellular location">
    <subcellularLocation>
        <location evidence="1">Cell membrane</location>
        <topology evidence="1">Multi-pass membrane protein</topology>
    </subcellularLocation>
</comment>
<evidence type="ECO:0000256" key="2">
    <source>
        <dbReference type="ARBA" id="ARBA00022475"/>
    </source>
</evidence>
<evidence type="ECO:0000313" key="9">
    <source>
        <dbReference type="Proteomes" id="UP000284395"/>
    </source>
</evidence>
<protein>
    <submittedName>
        <fullName evidence="8">MFS transporter</fullName>
    </submittedName>
</protein>
<feature type="transmembrane region" description="Helical" evidence="6">
    <location>
        <begin position="210"/>
        <end position="233"/>
    </location>
</feature>
<accession>A0A420EFC2</accession>
<evidence type="ECO:0000256" key="6">
    <source>
        <dbReference type="SAM" id="Phobius"/>
    </source>
</evidence>
<dbReference type="GO" id="GO:0005886">
    <property type="term" value="C:plasma membrane"/>
    <property type="evidence" value="ECO:0007669"/>
    <property type="project" value="UniProtKB-SubCell"/>
</dbReference>
<dbReference type="Proteomes" id="UP000284395">
    <property type="component" value="Unassembled WGS sequence"/>
</dbReference>
<feature type="domain" description="Major facilitator superfamily (MFS) profile" evidence="7">
    <location>
        <begin position="15"/>
        <end position="388"/>
    </location>
</feature>
<feature type="transmembrane region" description="Helical" evidence="6">
    <location>
        <begin position="55"/>
        <end position="73"/>
    </location>
</feature>
<dbReference type="PROSITE" id="PS50850">
    <property type="entry name" value="MFS"/>
    <property type="match status" value="1"/>
</dbReference>
<organism evidence="8 9">
    <name type="scientific">Altericroceibacterium spongiae</name>
    <dbReference type="NCBI Taxonomy" id="2320269"/>
    <lineage>
        <taxon>Bacteria</taxon>
        <taxon>Pseudomonadati</taxon>
        <taxon>Pseudomonadota</taxon>
        <taxon>Alphaproteobacteria</taxon>
        <taxon>Sphingomonadales</taxon>
        <taxon>Erythrobacteraceae</taxon>
        <taxon>Altericroceibacterium</taxon>
    </lineage>
</organism>
<evidence type="ECO:0000256" key="5">
    <source>
        <dbReference type="ARBA" id="ARBA00023136"/>
    </source>
</evidence>
<keyword evidence="2" id="KW-1003">Cell membrane</keyword>
<keyword evidence="9" id="KW-1185">Reference proteome</keyword>
<dbReference type="Gene3D" id="1.20.1250.20">
    <property type="entry name" value="MFS general substrate transporter like domains"/>
    <property type="match status" value="2"/>
</dbReference>
<feature type="transmembrane region" description="Helical" evidence="6">
    <location>
        <begin position="106"/>
        <end position="127"/>
    </location>
</feature>
<reference evidence="8 9" key="1">
    <citation type="submission" date="2018-09" db="EMBL/GenBank/DDBJ databases">
        <title>Altererythrobacter spongiae sp. nov., isolated from a marine sponge.</title>
        <authorList>
            <person name="Zhuang L."/>
            <person name="Luo L."/>
        </authorList>
    </citation>
    <scope>NUCLEOTIDE SEQUENCE [LARGE SCALE GENOMIC DNA]</scope>
    <source>
        <strain evidence="8 9">HN-Y73</strain>
    </source>
</reference>
<feature type="transmembrane region" description="Helical" evidence="6">
    <location>
        <begin position="139"/>
        <end position="163"/>
    </location>
</feature>
<dbReference type="Pfam" id="PF07690">
    <property type="entry name" value="MFS_1"/>
    <property type="match status" value="1"/>
</dbReference>
<feature type="transmembrane region" description="Helical" evidence="6">
    <location>
        <begin position="334"/>
        <end position="356"/>
    </location>
</feature>
<evidence type="ECO:0000256" key="4">
    <source>
        <dbReference type="ARBA" id="ARBA00022989"/>
    </source>
</evidence>
<dbReference type="OrthoDB" id="7400989at2"/>
<dbReference type="GO" id="GO:0022857">
    <property type="term" value="F:transmembrane transporter activity"/>
    <property type="evidence" value="ECO:0007669"/>
    <property type="project" value="InterPro"/>
</dbReference>
<dbReference type="AlphaFoldDB" id="A0A420EFC2"/>
<feature type="transmembrane region" description="Helical" evidence="6">
    <location>
        <begin position="169"/>
        <end position="189"/>
    </location>
</feature>
<dbReference type="InterPro" id="IPR020846">
    <property type="entry name" value="MFS_dom"/>
</dbReference>
<dbReference type="InterPro" id="IPR011701">
    <property type="entry name" value="MFS"/>
</dbReference>
<gene>
    <name evidence="8" type="ORF">D6851_13190</name>
</gene>
<dbReference type="CDD" id="cd17324">
    <property type="entry name" value="MFS_NepI_like"/>
    <property type="match status" value="1"/>
</dbReference>
<feature type="transmembrane region" description="Helical" evidence="6">
    <location>
        <begin position="368"/>
        <end position="386"/>
    </location>
</feature>
<dbReference type="InterPro" id="IPR050189">
    <property type="entry name" value="MFS_Efflux_Transporters"/>
</dbReference>
<proteinExistence type="predicted"/>
<evidence type="ECO:0000256" key="3">
    <source>
        <dbReference type="ARBA" id="ARBA00022692"/>
    </source>
</evidence>
<name>A0A420EFC2_9SPHN</name>
<feature type="transmembrane region" description="Helical" evidence="6">
    <location>
        <begin position="253"/>
        <end position="270"/>
    </location>
</feature>
<dbReference type="InterPro" id="IPR036259">
    <property type="entry name" value="MFS_trans_sf"/>
</dbReference>
<keyword evidence="5 6" id="KW-0472">Membrane</keyword>
<feature type="transmembrane region" description="Helical" evidence="6">
    <location>
        <begin position="302"/>
        <end position="322"/>
    </location>
</feature>
<dbReference type="PANTHER" id="PTHR43124:SF3">
    <property type="entry name" value="CHLORAMPHENICOL EFFLUX PUMP RV0191"/>
    <property type="match status" value="1"/>
</dbReference>
<dbReference type="PANTHER" id="PTHR43124">
    <property type="entry name" value="PURINE EFFLUX PUMP PBUE"/>
    <property type="match status" value="1"/>
</dbReference>
<feature type="transmembrane region" description="Helical" evidence="6">
    <location>
        <begin position="80"/>
        <end position="100"/>
    </location>
</feature>
<comment type="caution">
    <text evidence="8">The sequence shown here is derived from an EMBL/GenBank/DDBJ whole genome shotgun (WGS) entry which is preliminary data.</text>
</comment>
<dbReference type="RefSeq" id="WP_120325334.1">
    <property type="nucleotide sequence ID" value="NZ_RAPF01000006.1"/>
</dbReference>
<dbReference type="SUPFAM" id="SSF103473">
    <property type="entry name" value="MFS general substrate transporter"/>
    <property type="match status" value="1"/>
</dbReference>
<feature type="transmembrane region" description="Helical" evidence="6">
    <location>
        <begin position="277"/>
        <end position="296"/>
    </location>
</feature>
<evidence type="ECO:0000313" key="8">
    <source>
        <dbReference type="EMBL" id="RKF19395.1"/>
    </source>
</evidence>
<evidence type="ECO:0000256" key="1">
    <source>
        <dbReference type="ARBA" id="ARBA00004651"/>
    </source>
</evidence>
<keyword evidence="3 6" id="KW-0812">Transmembrane</keyword>
<keyword evidence="4 6" id="KW-1133">Transmembrane helix</keyword>
<dbReference type="EMBL" id="RAPF01000006">
    <property type="protein sequence ID" value="RKF19395.1"/>
    <property type="molecule type" value="Genomic_DNA"/>
</dbReference>
<evidence type="ECO:0000259" key="7">
    <source>
        <dbReference type="PROSITE" id="PS50850"/>
    </source>
</evidence>
<sequence>MSDAHHFMTRKSAIALGALALGAFAISTSEFASMGLLPLYAEGLNLSIPAATNGITAYALGVTIGAPLLTIAAARLNKKVLLIALMGLACLANLLTALSGDMLSLVAARFMSGLPQGVYFGAASVVATRIVGPERAGRAVSLVFFGISVATIAGAPVGTFIGQQSDWRAAYVAIALLGLFAAMCLVFAIPQRSDMQGSSVIQELTSLRRWNVWIMVLFGSFAVSSLFAIYTFIGPLVTDVAGMSSEMTPVAQVLIGFGIALGALYGGGLADRYRFRALILALMAAMAAMVVMYAVAPYPVGLLVTLFVTTFLLNSAVPSITVRMMEMAPESPTMMGALNMAAFNIANAVGAVAGAVTVDAGLGLRSPILAGFGLTGCALLILAAAWRHLRRHAAG</sequence>